<keyword evidence="2" id="KW-1185">Reference proteome</keyword>
<evidence type="ECO:0000313" key="2">
    <source>
        <dbReference type="Proteomes" id="UP000321157"/>
    </source>
</evidence>
<dbReference type="RefSeq" id="WP_146811643.1">
    <property type="nucleotide sequence ID" value="NZ_BJXX01000166.1"/>
</dbReference>
<comment type="caution">
    <text evidence="1">The sequence shown here is derived from an EMBL/GenBank/DDBJ whole genome shotgun (WGS) entry which is preliminary data.</text>
</comment>
<organism evidence="1 2">
    <name type="scientific">Aneurinibacillus danicus</name>
    <dbReference type="NCBI Taxonomy" id="267746"/>
    <lineage>
        <taxon>Bacteria</taxon>
        <taxon>Bacillati</taxon>
        <taxon>Bacillota</taxon>
        <taxon>Bacilli</taxon>
        <taxon>Bacillales</taxon>
        <taxon>Paenibacillaceae</taxon>
        <taxon>Aneurinibacillus group</taxon>
        <taxon>Aneurinibacillus</taxon>
    </lineage>
</organism>
<dbReference type="AlphaFoldDB" id="A0A511VAV0"/>
<reference evidence="1 2" key="1">
    <citation type="submission" date="2019-07" db="EMBL/GenBank/DDBJ databases">
        <title>Whole genome shotgun sequence of Aneurinibacillus danicus NBRC 102444.</title>
        <authorList>
            <person name="Hosoyama A."/>
            <person name="Uohara A."/>
            <person name="Ohji S."/>
            <person name="Ichikawa N."/>
        </authorList>
    </citation>
    <scope>NUCLEOTIDE SEQUENCE [LARGE SCALE GENOMIC DNA]</scope>
    <source>
        <strain evidence="1 2">NBRC 102444</strain>
    </source>
</reference>
<sequence>MKFEITSTGYLHIPAEEAMRFRTGTAIALIRGEELWIMPVSHPGAGGLLLKLRNSRGDRSMFVEEFLPEGVPPGERSAVWDDQLGALRIPLFCSSTSAQL</sequence>
<gene>
    <name evidence="1" type="ORF">ADA01nite_35260</name>
</gene>
<protein>
    <submittedName>
        <fullName evidence="1">Hydrogenase maturation protease</fullName>
    </submittedName>
</protein>
<dbReference type="OrthoDB" id="8081572at2"/>
<keyword evidence="1" id="KW-0378">Hydrolase</keyword>
<evidence type="ECO:0000313" key="1">
    <source>
        <dbReference type="EMBL" id="GEN36066.1"/>
    </source>
</evidence>
<dbReference type="GO" id="GO:0008233">
    <property type="term" value="F:peptidase activity"/>
    <property type="evidence" value="ECO:0007669"/>
    <property type="project" value="UniProtKB-KW"/>
</dbReference>
<dbReference type="GO" id="GO:0006508">
    <property type="term" value="P:proteolysis"/>
    <property type="evidence" value="ECO:0007669"/>
    <property type="project" value="UniProtKB-KW"/>
</dbReference>
<keyword evidence="1" id="KW-0645">Protease</keyword>
<accession>A0A511VAV0</accession>
<dbReference type="Proteomes" id="UP000321157">
    <property type="component" value="Unassembled WGS sequence"/>
</dbReference>
<proteinExistence type="predicted"/>
<dbReference type="EMBL" id="BJXX01000166">
    <property type="protein sequence ID" value="GEN36066.1"/>
    <property type="molecule type" value="Genomic_DNA"/>
</dbReference>
<name>A0A511VAV0_9BACL</name>